<dbReference type="EMBL" id="NMUH01008901">
    <property type="protein sequence ID" value="MQM19417.1"/>
    <property type="molecule type" value="Genomic_DNA"/>
</dbReference>
<sequence>DALLASIAESEQQTELATRVSTWKQKIEHTLEDQDSRPPFDIQQYGEKILDKLHVEAGNEARMCFTDIVMGQPKHDIARTFSALLQLVNNGDVDLENGQAMGESICYTSAIPFFVRLHGIGKREVKFHSLKKRVKSPLRKGCLKLDSSSSKSTCPVKSPHQNDKVSMKLGKGNVSRCTPESKRRRRSRLVAPIDLPSAR</sequence>
<dbReference type="InterPro" id="IPR031739">
    <property type="entry name" value="Ncaph2"/>
</dbReference>
<dbReference type="PANTHER" id="PTHR14324">
    <property type="entry name" value="CONDENSIN-2 COMPLEX SUBUNIT H2"/>
    <property type="match status" value="1"/>
</dbReference>
<feature type="domain" description="Condensin-2 complex subunit H2 C-terminal" evidence="2">
    <location>
        <begin position="2"/>
        <end position="104"/>
    </location>
</feature>
<organism evidence="3 4">
    <name type="scientific">Colocasia esculenta</name>
    <name type="common">Wild taro</name>
    <name type="synonym">Arum esculentum</name>
    <dbReference type="NCBI Taxonomy" id="4460"/>
    <lineage>
        <taxon>Eukaryota</taxon>
        <taxon>Viridiplantae</taxon>
        <taxon>Streptophyta</taxon>
        <taxon>Embryophyta</taxon>
        <taxon>Tracheophyta</taxon>
        <taxon>Spermatophyta</taxon>
        <taxon>Magnoliopsida</taxon>
        <taxon>Liliopsida</taxon>
        <taxon>Araceae</taxon>
        <taxon>Aroideae</taxon>
        <taxon>Colocasieae</taxon>
        <taxon>Colocasia</taxon>
    </lineage>
</organism>
<dbReference type="OrthoDB" id="10038475at2759"/>
<gene>
    <name evidence="3" type="ORF">Taro_052420</name>
</gene>
<dbReference type="AlphaFoldDB" id="A0A843XK61"/>
<proteinExistence type="predicted"/>
<evidence type="ECO:0000313" key="4">
    <source>
        <dbReference type="Proteomes" id="UP000652761"/>
    </source>
</evidence>
<feature type="region of interest" description="Disordered" evidence="1">
    <location>
        <begin position="145"/>
        <end position="199"/>
    </location>
</feature>
<dbReference type="Gene3D" id="1.10.10.580">
    <property type="entry name" value="Structural maintenance of chromosome 1. Chain E"/>
    <property type="match status" value="1"/>
</dbReference>
<dbReference type="Pfam" id="PF16858">
    <property type="entry name" value="CNDH2_C"/>
    <property type="match status" value="1"/>
</dbReference>
<comment type="caution">
    <text evidence="3">The sequence shown here is derived from an EMBL/GenBank/DDBJ whole genome shotgun (WGS) entry which is preliminary data.</text>
</comment>
<reference evidence="3" key="1">
    <citation type="submission" date="2017-07" db="EMBL/GenBank/DDBJ databases">
        <title>Taro Niue Genome Assembly and Annotation.</title>
        <authorList>
            <person name="Atibalentja N."/>
            <person name="Keating K."/>
            <person name="Fields C.J."/>
        </authorList>
    </citation>
    <scope>NUCLEOTIDE SEQUENCE</scope>
    <source>
        <strain evidence="3">Niue_2</strain>
        <tissue evidence="3">Leaf</tissue>
    </source>
</reference>
<dbReference type="GO" id="GO:0003682">
    <property type="term" value="F:chromatin binding"/>
    <property type="evidence" value="ECO:0007669"/>
    <property type="project" value="TreeGrafter"/>
</dbReference>
<dbReference type="GO" id="GO:0051306">
    <property type="term" value="P:mitotic sister chromatid separation"/>
    <property type="evidence" value="ECO:0007669"/>
    <property type="project" value="TreeGrafter"/>
</dbReference>
<evidence type="ECO:0000259" key="2">
    <source>
        <dbReference type="Pfam" id="PF16858"/>
    </source>
</evidence>
<dbReference type="InterPro" id="IPR031737">
    <property type="entry name" value="CNDH2_C"/>
</dbReference>
<evidence type="ECO:0000256" key="1">
    <source>
        <dbReference type="SAM" id="MobiDB-lite"/>
    </source>
</evidence>
<dbReference type="PANTHER" id="PTHR14324:SF3">
    <property type="entry name" value="CONDENSIN-2 COMPLEX SUBUNIT H2"/>
    <property type="match status" value="1"/>
</dbReference>
<dbReference type="GO" id="GO:0010032">
    <property type="term" value="P:meiotic chromosome condensation"/>
    <property type="evidence" value="ECO:0007669"/>
    <property type="project" value="TreeGrafter"/>
</dbReference>
<protein>
    <recommendedName>
        <fullName evidence="2">Condensin-2 complex subunit H2 C-terminal domain-containing protein</fullName>
    </recommendedName>
</protein>
<dbReference type="GO" id="GO:0005634">
    <property type="term" value="C:nucleus"/>
    <property type="evidence" value="ECO:0007669"/>
    <property type="project" value="TreeGrafter"/>
</dbReference>
<keyword evidence="4" id="KW-1185">Reference proteome</keyword>
<dbReference type="Proteomes" id="UP000652761">
    <property type="component" value="Unassembled WGS sequence"/>
</dbReference>
<dbReference type="InterPro" id="IPR023093">
    <property type="entry name" value="ScpA-like_C"/>
</dbReference>
<accession>A0A843XK61</accession>
<dbReference type="GO" id="GO:0000796">
    <property type="term" value="C:condensin complex"/>
    <property type="evidence" value="ECO:0007669"/>
    <property type="project" value="TreeGrafter"/>
</dbReference>
<feature type="non-terminal residue" evidence="3">
    <location>
        <position position="1"/>
    </location>
</feature>
<evidence type="ECO:0000313" key="3">
    <source>
        <dbReference type="EMBL" id="MQM19417.1"/>
    </source>
</evidence>
<name>A0A843XK61_COLES</name>